<accession>A0AAJ0C3G7</accession>
<keyword evidence="1" id="KW-0732">Signal</keyword>
<gene>
    <name evidence="3" type="ORF">QBC33DRAFT_93552</name>
</gene>
<dbReference type="Gene3D" id="3.40.50.1820">
    <property type="entry name" value="alpha/beta hydrolase"/>
    <property type="match status" value="1"/>
</dbReference>
<evidence type="ECO:0000313" key="3">
    <source>
        <dbReference type="EMBL" id="KAK1766926.1"/>
    </source>
</evidence>
<comment type="caution">
    <text evidence="3">The sequence shown here is derived from an EMBL/GenBank/DDBJ whole genome shotgun (WGS) entry which is preliminary data.</text>
</comment>
<feature type="signal peptide" evidence="1">
    <location>
        <begin position="1"/>
        <end position="25"/>
    </location>
</feature>
<dbReference type="PANTHER" id="PTHR11559">
    <property type="entry name" value="CARBOXYLESTERASE"/>
    <property type="match status" value="1"/>
</dbReference>
<keyword evidence="4" id="KW-1185">Reference proteome</keyword>
<sequence>MISWGQTQLIQGLVALLWLLACAEAGHSSHCSPKPPGLVDLGYAKHIPSYVNTTLGGKHLTVYKNIRFAKTPTGDLRFRKPDTRMSKMDGIQDGIYPFGRTDCIASCPPYAPYPGLNGTTWGHEDCLFLDVWVPEGVKPGDKLPVLHWVFGSGYAFASKDLSFSPIGLFDRMADNQKFIYVANNYRLGIPGWTSSPDQDMDANVGLHDVLAAGHWISKFIDRFGGDPSRVTAMGQSASAGILNLLTTLDEGKAELPFQQLFVSSPDVPPRRHTTAGRERLFEAVLNATDCADLACLRSVPEDVMLRANDYLINQIPAESGGGVFGPGSGFGPVPDGHSIPNMPLISFLKGRYNKKLKSMIVGNMINEGMGMANDEGMPENFPILVRQLIPRANDSTIANLQALYQPLSQPEQLAWDWTTDVFFQCNAYNLANAYSDRAKRYIMSVPPATHGLDGNHYFFISNDYTPVPNVSVALDFQDRLVSFVNGDLGGWPIYGAGKRLFDITTEGFEEQAFAENLRERCDAINAVLLDPRNGV</sequence>
<dbReference type="Proteomes" id="UP001244011">
    <property type="component" value="Unassembled WGS sequence"/>
</dbReference>
<dbReference type="InterPro" id="IPR050309">
    <property type="entry name" value="Type-B_Carboxylest/Lipase"/>
</dbReference>
<organism evidence="3 4">
    <name type="scientific">Phialemonium atrogriseum</name>
    <dbReference type="NCBI Taxonomy" id="1093897"/>
    <lineage>
        <taxon>Eukaryota</taxon>
        <taxon>Fungi</taxon>
        <taxon>Dikarya</taxon>
        <taxon>Ascomycota</taxon>
        <taxon>Pezizomycotina</taxon>
        <taxon>Sordariomycetes</taxon>
        <taxon>Sordariomycetidae</taxon>
        <taxon>Cephalothecales</taxon>
        <taxon>Cephalothecaceae</taxon>
        <taxon>Phialemonium</taxon>
    </lineage>
</organism>
<dbReference type="InterPro" id="IPR002018">
    <property type="entry name" value="CarbesteraseB"/>
</dbReference>
<evidence type="ECO:0000256" key="1">
    <source>
        <dbReference type="SAM" id="SignalP"/>
    </source>
</evidence>
<evidence type="ECO:0000259" key="2">
    <source>
        <dbReference type="Pfam" id="PF00135"/>
    </source>
</evidence>
<name>A0AAJ0C3G7_9PEZI</name>
<reference evidence="3" key="1">
    <citation type="submission" date="2023-06" db="EMBL/GenBank/DDBJ databases">
        <title>Genome-scale phylogeny and comparative genomics of the fungal order Sordariales.</title>
        <authorList>
            <consortium name="Lawrence Berkeley National Laboratory"/>
            <person name="Hensen N."/>
            <person name="Bonometti L."/>
            <person name="Westerberg I."/>
            <person name="Brannstrom I.O."/>
            <person name="Guillou S."/>
            <person name="Cros-Aarteil S."/>
            <person name="Calhoun S."/>
            <person name="Haridas S."/>
            <person name="Kuo A."/>
            <person name="Mondo S."/>
            <person name="Pangilinan J."/>
            <person name="Riley R."/>
            <person name="Labutti K."/>
            <person name="Andreopoulos B."/>
            <person name="Lipzen A."/>
            <person name="Chen C."/>
            <person name="Yanf M."/>
            <person name="Daum C."/>
            <person name="Ng V."/>
            <person name="Clum A."/>
            <person name="Steindorff A."/>
            <person name="Ohm R."/>
            <person name="Martin F."/>
            <person name="Silar P."/>
            <person name="Natvig D."/>
            <person name="Lalanne C."/>
            <person name="Gautier V."/>
            <person name="Ament-Velasquez S.L."/>
            <person name="Kruys A."/>
            <person name="Hutchinson M.I."/>
            <person name="Powell A.J."/>
            <person name="Barry K."/>
            <person name="Miller A.N."/>
            <person name="Grigoriev I.V."/>
            <person name="Debuchy R."/>
            <person name="Gladieux P."/>
            <person name="Thoren M.H."/>
            <person name="Johannesson H."/>
        </authorList>
    </citation>
    <scope>NUCLEOTIDE SEQUENCE</scope>
    <source>
        <strain evidence="3">8032-3</strain>
    </source>
</reference>
<feature type="chain" id="PRO_5042562265" evidence="1">
    <location>
        <begin position="26"/>
        <end position="535"/>
    </location>
</feature>
<dbReference type="PROSITE" id="PS00941">
    <property type="entry name" value="CARBOXYLESTERASE_B_2"/>
    <property type="match status" value="1"/>
</dbReference>
<dbReference type="EMBL" id="MU839010">
    <property type="protein sequence ID" value="KAK1766926.1"/>
    <property type="molecule type" value="Genomic_DNA"/>
</dbReference>
<feature type="domain" description="Carboxylesterase type B" evidence="2">
    <location>
        <begin position="56"/>
        <end position="378"/>
    </location>
</feature>
<dbReference type="GeneID" id="85316387"/>
<dbReference type="InterPro" id="IPR019819">
    <property type="entry name" value="Carboxylesterase_B_CS"/>
</dbReference>
<dbReference type="RefSeq" id="XP_060283139.1">
    <property type="nucleotide sequence ID" value="XM_060433200.1"/>
</dbReference>
<proteinExistence type="predicted"/>
<dbReference type="AlphaFoldDB" id="A0AAJ0C3G7"/>
<protein>
    <submittedName>
        <fullName evidence="3">Lipase 1</fullName>
    </submittedName>
</protein>
<dbReference type="InterPro" id="IPR029058">
    <property type="entry name" value="AB_hydrolase_fold"/>
</dbReference>
<dbReference type="SUPFAM" id="SSF53474">
    <property type="entry name" value="alpha/beta-Hydrolases"/>
    <property type="match status" value="1"/>
</dbReference>
<evidence type="ECO:0000313" key="4">
    <source>
        <dbReference type="Proteomes" id="UP001244011"/>
    </source>
</evidence>
<dbReference type="Pfam" id="PF00135">
    <property type="entry name" value="COesterase"/>
    <property type="match status" value="1"/>
</dbReference>